<organism evidence="5 6">
    <name type="scientific">Eumeta variegata</name>
    <name type="common">Bagworm moth</name>
    <name type="synonym">Eumeta japonica</name>
    <dbReference type="NCBI Taxonomy" id="151549"/>
    <lineage>
        <taxon>Eukaryota</taxon>
        <taxon>Metazoa</taxon>
        <taxon>Ecdysozoa</taxon>
        <taxon>Arthropoda</taxon>
        <taxon>Hexapoda</taxon>
        <taxon>Insecta</taxon>
        <taxon>Pterygota</taxon>
        <taxon>Neoptera</taxon>
        <taxon>Endopterygota</taxon>
        <taxon>Lepidoptera</taxon>
        <taxon>Glossata</taxon>
        <taxon>Ditrysia</taxon>
        <taxon>Tineoidea</taxon>
        <taxon>Psychidae</taxon>
        <taxon>Oiketicinae</taxon>
        <taxon>Eumeta</taxon>
    </lineage>
</organism>
<reference evidence="5 6" key="1">
    <citation type="journal article" date="2019" name="Commun. Biol.">
        <title>The bagworm genome reveals a unique fibroin gene that provides high tensile strength.</title>
        <authorList>
            <person name="Kono N."/>
            <person name="Nakamura H."/>
            <person name="Ohtoshi R."/>
            <person name="Tomita M."/>
            <person name="Numata K."/>
            <person name="Arakawa K."/>
        </authorList>
    </citation>
    <scope>NUCLEOTIDE SEQUENCE [LARGE SCALE GENOMIC DNA]</scope>
</reference>
<dbReference type="EMBL" id="BGZK01000296">
    <property type="protein sequence ID" value="GBP34930.1"/>
    <property type="molecule type" value="Genomic_DNA"/>
</dbReference>
<feature type="region of interest" description="Disordered" evidence="3">
    <location>
        <begin position="294"/>
        <end position="338"/>
    </location>
</feature>
<feature type="compositionally biased region" description="Basic and acidic residues" evidence="3">
    <location>
        <begin position="769"/>
        <end position="799"/>
    </location>
</feature>
<feature type="domain" description="Suppressor of white apricot N-terminal" evidence="4">
    <location>
        <begin position="39"/>
        <end position="172"/>
    </location>
</feature>
<evidence type="ECO:0000313" key="6">
    <source>
        <dbReference type="Proteomes" id="UP000299102"/>
    </source>
</evidence>
<evidence type="ECO:0000256" key="2">
    <source>
        <dbReference type="ARBA" id="ARBA00023187"/>
    </source>
</evidence>
<feature type="compositionally biased region" description="Polar residues" evidence="3">
    <location>
        <begin position="169"/>
        <end position="181"/>
    </location>
</feature>
<comment type="caution">
    <text evidence="5">The sequence shown here is derived from an EMBL/GenBank/DDBJ whole genome shotgun (WGS) entry which is preliminary data.</text>
</comment>
<keyword evidence="1" id="KW-0507">mRNA processing</keyword>
<feature type="compositionally biased region" description="Low complexity" evidence="3">
    <location>
        <begin position="644"/>
        <end position="659"/>
    </location>
</feature>
<dbReference type="GO" id="GO:0008380">
    <property type="term" value="P:RNA splicing"/>
    <property type="evidence" value="ECO:0007669"/>
    <property type="project" value="UniProtKB-KW"/>
</dbReference>
<feature type="region of interest" description="Disordered" evidence="3">
    <location>
        <begin position="370"/>
        <end position="799"/>
    </location>
</feature>
<accession>A0A4C1V8Q2</accession>
<dbReference type="Proteomes" id="UP000299102">
    <property type="component" value="Unassembled WGS sequence"/>
</dbReference>
<dbReference type="PANTHER" id="PTHR13161:SF4">
    <property type="entry name" value="CLK4-ASSOCIATING SERINE_ARGININE RICH PROTEIN"/>
    <property type="match status" value="1"/>
</dbReference>
<dbReference type="OrthoDB" id="10070965at2759"/>
<feature type="compositionally biased region" description="Polar residues" evidence="3">
    <location>
        <begin position="513"/>
        <end position="531"/>
    </location>
</feature>
<evidence type="ECO:0000256" key="1">
    <source>
        <dbReference type="ARBA" id="ARBA00022664"/>
    </source>
</evidence>
<sequence>MWHEARKQERMIRGMIVDYRRRAERRKDFYEKIKAEPTQFLQLHGRQCKIHLDPAIAAAGDSPAIMMPWQGDSNNLIDRFDVRAHLDFIPEVKVPDLPPEDLSPEERQCNYERYRILAQNVFLGIGEDKFLQQLAIEEQFGVTIEEKEAQREKLHEKKGQGAAIGYNYSDPSSQPSCSTGPEVSKPKVEEESDDDSDLEIIDVDLSIDVNKMEASQAHELNAVGPQFGMAGCDLFSFLTGDADDAEHQKQLIRDEKEKAMFSGRKSRRERRAHRDKKLATRVLSPPSYAALPTGPLATVVRSPSPASRTPSPAPPERIQFITSFGGDDEPASGASTATSYGKSLYADKVKHNLKRMETYSEVARGFKYRPKSPYQEDKDRRYRHYRQTSRCHRSRSPQRSRLRYSRSRSRSRSRSYSPRRRRSRSRSHTRNYKNRSTSRSPTNHGSGYARHNDSRSMSYESTEKPSVAGGTSTTAPIPRYYGRRKEDKDSSSELDLDSDSSEDQTENKPSVGANANANQSQLRLTGSSSKGPSRETLTLKMKLKRKMQAQLSKQLRADKRAEAERQERESRRLARRDEEMRELAIKLRRKQREMRHQQNMRSSEDSDGSRSRSSSRGSQGRDSCHKKSRSKSNSPTKEIGPVWELNENLDSNSSYSSKNYDVHESKTRQYGSERYKDSQRSHNENNRSEYTSNYSNRHGRDDRSNRDQEERDDSRKYDNYQSAQYAKWDQDRDYSSRRSYGERGLYRGSGRKYAGPSVEQGCEGPPHWQSDRYEGQSERRRPEKQSAAEIKNRIKLVDY</sequence>
<keyword evidence="6" id="KW-1185">Reference proteome</keyword>
<feature type="compositionally biased region" description="Acidic residues" evidence="3">
    <location>
        <begin position="492"/>
        <end position="504"/>
    </location>
</feature>
<dbReference type="Pfam" id="PF09750">
    <property type="entry name" value="DRY_EERY"/>
    <property type="match status" value="1"/>
</dbReference>
<feature type="compositionally biased region" description="Basic residues" evidence="3">
    <location>
        <begin position="381"/>
        <end position="433"/>
    </location>
</feature>
<feature type="compositionally biased region" description="Basic and acidic residues" evidence="3">
    <location>
        <begin position="728"/>
        <end position="745"/>
    </location>
</feature>
<keyword evidence="2" id="KW-0508">mRNA splicing</keyword>
<dbReference type="InterPro" id="IPR040397">
    <property type="entry name" value="SWAP"/>
</dbReference>
<feature type="compositionally biased region" description="Basic and acidic residues" evidence="3">
    <location>
        <begin position="698"/>
        <end position="718"/>
    </location>
</feature>
<dbReference type="PANTHER" id="PTHR13161">
    <property type="entry name" value="SPLICING FACTOR SUPPRESSOR OF WHITE APRICOT"/>
    <property type="match status" value="1"/>
</dbReference>
<feature type="compositionally biased region" description="Basic and acidic residues" evidence="3">
    <location>
        <begin position="660"/>
        <end position="687"/>
    </location>
</feature>
<feature type="compositionally biased region" description="Low complexity" evidence="3">
    <location>
        <begin position="611"/>
        <end position="621"/>
    </location>
</feature>
<protein>
    <recommendedName>
        <fullName evidence="4">Suppressor of white apricot N-terminal domain-containing protein</fullName>
    </recommendedName>
</protein>
<dbReference type="SMART" id="SM01141">
    <property type="entry name" value="DRY_EERY"/>
    <property type="match status" value="1"/>
</dbReference>
<gene>
    <name evidence="5" type="ORF">EVAR_26521_1</name>
</gene>
<feature type="compositionally biased region" description="Basic and acidic residues" evidence="3">
    <location>
        <begin position="555"/>
        <end position="585"/>
    </location>
</feature>
<evidence type="ECO:0000256" key="3">
    <source>
        <dbReference type="SAM" id="MobiDB-lite"/>
    </source>
</evidence>
<dbReference type="InterPro" id="IPR019147">
    <property type="entry name" value="SWAP_N_domain"/>
</dbReference>
<evidence type="ECO:0000259" key="4">
    <source>
        <dbReference type="SMART" id="SM01141"/>
    </source>
</evidence>
<evidence type="ECO:0000313" key="5">
    <source>
        <dbReference type="EMBL" id="GBP34930.1"/>
    </source>
</evidence>
<feature type="compositionally biased region" description="Polar residues" evidence="3">
    <location>
        <begin position="434"/>
        <end position="445"/>
    </location>
</feature>
<dbReference type="AlphaFoldDB" id="A0A4C1V8Q2"/>
<feature type="region of interest" description="Disordered" evidence="3">
    <location>
        <begin position="151"/>
        <end position="197"/>
    </location>
</feature>
<dbReference type="GO" id="GO:0006397">
    <property type="term" value="P:mRNA processing"/>
    <property type="evidence" value="ECO:0007669"/>
    <property type="project" value="UniProtKB-KW"/>
</dbReference>
<name>A0A4C1V8Q2_EUMVA</name>
<feature type="compositionally biased region" description="Low complexity" evidence="3">
    <location>
        <begin position="301"/>
        <end position="310"/>
    </location>
</feature>
<proteinExistence type="predicted"/>